<keyword evidence="2" id="KW-1185">Reference proteome</keyword>
<name>A0A656HE85_THINJ</name>
<organism evidence="1 2">
    <name type="scientific">Thiothrix nivea (strain ATCC 35100 / DSM 5205 / JP2)</name>
    <dbReference type="NCBI Taxonomy" id="870187"/>
    <lineage>
        <taxon>Bacteria</taxon>
        <taxon>Pseudomonadati</taxon>
        <taxon>Pseudomonadota</taxon>
        <taxon>Gammaproteobacteria</taxon>
        <taxon>Thiotrichales</taxon>
        <taxon>Thiotrichaceae</taxon>
        <taxon>Thiothrix</taxon>
    </lineage>
</organism>
<dbReference type="PROSITE" id="PS51257">
    <property type="entry name" value="PROKAR_LIPOPROTEIN"/>
    <property type="match status" value="1"/>
</dbReference>
<gene>
    <name evidence="1" type="ORF">Thini_2101</name>
</gene>
<accession>A0A656HE85</accession>
<evidence type="ECO:0000313" key="2">
    <source>
        <dbReference type="Proteomes" id="UP000005317"/>
    </source>
</evidence>
<dbReference type="Proteomes" id="UP000005317">
    <property type="component" value="Unassembled WGS sequence"/>
</dbReference>
<protein>
    <recommendedName>
        <fullName evidence="3">Kazal-like domain-containing protein</fullName>
    </recommendedName>
</protein>
<sequence length="99" mass="10345" precursor="true">MKMSGMLLGGGLLLATALSGCSRSDAGENAVMAGAFQPCREPRPEICYEQFAPVCATLQDPTIRCVTAPCPSDIQATYANDCKACADPKVQGFVKGQCP</sequence>
<dbReference type="AlphaFoldDB" id="A0A656HE85"/>
<dbReference type="EMBL" id="JH651384">
    <property type="protein sequence ID" value="EIJ34673.1"/>
    <property type="molecule type" value="Genomic_DNA"/>
</dbReference>
<dbReference type="OrthoDB" id="5298703at2"/>
<evidence type="ECO:0000313" key="1">
    <source>
        <dbReference type="EMBL" id="EIJ34673.1"/>
    </source>
</evidence>
<dbReference type="RefSeq" id="WP_002708599.1">
    <property type="nucleotide sequence ID" value="NZ_JH651384.1"/>
</dbReference>
<proteinExistence type="predicted"/>
<evidence type="ECO:0008006" key="3">
    <source>
        <dbReference type="Google" id="ProtNLM"/>
    </source>
</evidence>
<reference evidence="2" key="1">
    <citation type="journal article" date="2011" name="Stand. Genomic Sci.">
        <title>Genome sequence of the filamentous, gliding Thiothrix nivea neotype strain (JP2(T)).</title>
        <authorList>
            <person name="Lapidus A."/>
            <person name="Nolan M."/>
            <person name="Lucas S."/>
            <person name="Glavina Del Rio T."/>
            <person name="Tice H."/>
            <person name="Cheng J.F."/>
            <person name="Tapia R."/>
            <person name="Han C."/>
            <person name="Goodwin L."/>
            <person name="Pitluck S."/>
            <person name="Liolios K."/>
            <person name="Pagani I."/>
            <person name="Ivanova N."/>
            <person name="Huntemann M."/>
            <person name="Mavromatis K."/>
            <person name="Mikhailova N."/>
            <person name="Pati A."/>
            <person name="Chen A."/>
            <person name="Palaniappan K."/>
            <person name="Land M."/>
            <person name="Brambilla E.M."/>
            <person name="Rohde M."/>
            <person name="Abt B."/>
            <person name="Verbarg S."/>
            <person name="Goker M."/>
            <person name="Bristow J."/>
            <person name="Eisen J.A."/>
            <person name="Markowitz V."/>
            <person name="Hugenholtz P."/>
            <person name="Kyrpides N.C."/>
            <person name="Klenk H.P."/>
            <person name="Woyke T."/>
        </authorList>
    </citation>
    <scope>NUCLEOTIDE SEQUENCE [LARGE SCALE GENOMIC DNA]</scope>
    <source>
        <strain evidence="2">ATCC 35100 / DSM 5205 / JP2</strain>
    </source>
</reference>